<gene>
    <name evidence="1" type="ORF">V6N11_011929</name>
</gene>
<evidence type="ECO:0000313" key="2">
    <source>
        <dbReference type="Proteomes" id="UP001396334"/>
    </source>
</evidence>
<dbReference type="EMBL" id="JBBPBN010000016">
    <property type="protein sequence ID" value="KAK9021967.1"/>
    <property type="molecule type" value="Genomic_DNA"/>
</dbReference>
<proteinExistence type="predicted"/>
<name>A0ABR2SAK4_9ROSI</name>
<dbReference type="Proteomes" id="UP001396334">
    <property type="component" value="Unassembled WGS sequence"/>
</dbReference>
<reference evidence="1 2" key="1">
    <citation type="journal article" date="2024" name="G3 (Bethesda)">
        <title>Genome assembly of Hibiscus sabdariffa L. provides insights into metabolisms of medicinal natural products.</title>
        <authorList>
            <person name="Kim T."/>
        </authorList>
    </citation>
    <scope>NUCLEOTIDE SEQUENCE [LARGE SCALE GENOMIC DNA]</scope>
    <source>
        <strain evidence="1">TK-2024</strain>
        <tissue evidence="1">Old leaves</tissue>
    </source>
</reference>
<protein>
    <submittedName>
        <fullName evidence="1">Uncharacterized protein</fullName>
    </submittedName>
</protein>
<organism evidence="1 2">
    <name type="scientific">Hibiscus sabdariffa</name>
    <name type="common">roselle</name>
    <dbReference type="NCBI Taxonomy" id="183260"/>
    <lineage>
        <taxon>Eukaryota</taxon>
        <taxon>Viridiplantae</taxon>
        <taxon>Streptophyta</taxon>
        <taxon>Embryophyta</taxon>
        <taxon>Tracheophyta</taxon>
        <taxon>Spermatophyta</taxon>
        <taxon>Magnoliopsida</taxon>
        <taxon>eudicotyledons</taxon>
        <taxon>Gunneridae</taxon>
        <taxon>Pentapetalae</taxon>
        <taxon>rosids</taxon>
        <taxon>malvids</taxon>
        <taxon>Malvales</taxon>
        <taxon>Malvaceae</taxon>
        <taxon>Malvoideae</taxon>
        <taxon>Hibiscus</taxon>
    </lineage>
</organism>
<comment type="caution">
    <text evidence="1">The sequence shown here is derived from an EMBL/GenBank/DDBJ whole genome shotgun (WGS) entry which is preliminary data.</text>
</comment>
<evidence type="ECO:0000313" key="1">
    <source>
        <dbReference type="EMBL" id="KAK9021967.1"/>
    </source>
</evidence>
<sequence length="66" mass="7217">MQIAEELKISHRLKVLASISVWMLRNTDKALLNKCSGACGESCDYGAGHPSIAGFIRSISFKAFIM</sequence>
<accession>A0ABR2SAK4</accession>
<keyword evidence="2" id="KW-1185">Reference proteome</keyword>